<sequence length="39" mass="4808">MKFSTFFRCKKWVTCQNNIWILFLELYKTHKCCLNGMCK</sequence>
<comment type="caution">
    <text evidence="1">The sequence shown here is derived from an EMBL/GenBank/DDBJ whole genome shotgun (WGS) entry which is preliminary data.</text>
</comment>
<organism evidence="1 2">
    <name type="scientific">Larinioides sclopetarius</name>
    <dbReference type="NCBI Taxonomy" id="280406"/>
    <lineage>
        <taxon>Eukaryota</taxon>
        <taxon>Metazoa</taxon>
        <taxon>Ecdysozoa</taxon>
        <taxon>Arthropoda</taxon>
        <taxon>Chelicerata</taxon>
        <taxon>Arachnida</taxon>
        <taxon>Araneae</taxon>
        <taxon>Araneomorphae</taxon>
        <taxon>Entelegynae</taxon>
        <taxon>Araneoidea</taxon>
        <taxon>Araneidae</taxon>
        <taxon>Larinioides</taxon>
    </lineage>
</organism>
<evidence type="ECO:0000313" key="1">
    <source>
        <dbReference type="EMBL" id="CAL1278298.1"/>
    </source>
</evidence>
<proteinExistence type="predicted"/>
<dbReference type="AlphaFoldDB" id="A0AAV2A6L5"/>
<keyword evidence="2" id="KW-1185">Reference proteome</keyword>
<name>A0AAV2A6L5_9ARAC</name>
<protein>
    <submittedName>
        <fullName evidence="1">Uncharacterized protein</fullName>
    </submittedName>
</protein>
<accession>A0AAV2A6L5</accession>
<dbReference type="EMBL" id="CAXIEN010000111">
    <property type="protein sequence ID" value="CAL1278298.1"/>
    <property type="molecule type" value="Genomic_DNA"/>
</dbReference>
<evidence type="ECO:0000313" key="2">
    <source>
        <dbReference type="Proteomes" id="UP001497382"/>
    </source>
</evidence>
<gene>
    <name evidence="1" type="ORF">LARSCL_LOCUS9700</name>
</gene>
<dbReference type="Proteomes" id="UP001497382">
    <property type="component" value="Unassembled WGS sequence"/>
</dbReference>
<reference evidence="1 2" key="1">
    <citation type="submission" date="2024-04" db="EMBL/GenBank/DDBJ databases">
        <authorList>
            <person name="Rising A."/>
            <person name="Reimegard J."/>
            <person name="Sonavane S."/>
            <person name="Akerstrom W."/>
            <person name="Nylinder S."/>
            <person name="Hedman E."/>
            <person name="Kallberg Y."/>
        </authorList>
    </citation>
    <scope>NUCLEOTIDE SEQUENCE [LARGE SCALE GENOMIC DNA]</scope>
</reference>